<dbReference type="EMBL" id="PGXC01000003">
    <property type="protein sequence ID" value="PKK91166.1"/>
    <property type="molecule type" value="Genomic_DNA"/>
</dbReference>
<dbReference type="AlphaFoldDB" id="A0A2N1PS56"/>
<dbReference type="InterPro" id="IPR011990">
    <property type="entry name" value="TPR-like_helical_dom_sf"/>
</dbReference>
<reference evidence="1 2" key="1">
    <citation type="journal article" date="2017" name="ISME J.">
        <title>Potential for microbial H2 and metal transformations associated with novel bacteria and archaea in deep terrestrial subsurface sediments.</title>
        <authorList>
            <person name="Hernsdorf A.W."/>
            <person name="Amano Y."/>
            <person name="Miyakawa K."/>
            <person name="Ise K."/>
            <person name="Suzuki Y."/>
            <person name="Anantharaman K."/>
            <person name="Probst A."/>
            <person name="Burstein D."/>
            <person name="Thomas B.C."/>
            <person name="Banfield J.F."/>
        </authorList>
    </citation>
    <scope>NUCLEOTIDE SEQUENCE [LARGE SCALE GENOMIC DNA]</scope>
    <source>
        <strain evidence="1">HGW-Wallbacteria-1</strain>
    </source>
</reference>
<proteinExistence type="predicted"/>
<name>A0A2N1PS56_9BACT</name>
<evidence type="ECO:0000313" key="2">
    <source>
        <dbReference type="Proteomes" id="UP000233256"/>
    </source>
</evidence>
<evidence type="ECO:0000313" key="1">
    <source>
        <dbReference type="EMBL" id="PKK91166.1"/>
    </source>
</evidence>
<comment type="caution">
    <text evidence="1">The sequence shown here is derived from an EMBL/GenBank/DDBJ whole genome shotgun (WGS) entry which is preliminary data.</text>
</comment>
<dbReference type="Gene3D" id="1.25.40.10">
    <property type="entry name" value="Tetratricopeptide repeat domain"/>
    <property type="match status" value="1"/>
</dbReference>
<sequence length="264" mass="28732">MFGWLKSLLGFPGNLHRGIDFLEQYSYDDALESLKAAQDSGDDSDLLHQSMARAFLGKGKCDEALRHAKIAALKKPSNPANQAVLASCFYRSGDFDGAMTALDEGLRTDSKNAYLHYLKGLIWLEKRDPDRALGHFGEFIAFNQTVTLSRLFVMAEHYLASAGPLCSASSVQKIASEKKSDLKNGENGEMTSLPGGASACLGKKSASLYEDGIRALEAGDGEKATASFEILAERDKDFVLARLLCAGEVYLASHFQQAPPDRRL</sequence>
<gene>
    <name evidence="1" type="ORF">CVV64_05195</name>
</gene>
<protein>
    <submittedName>
        <fullName evidence="1">Uncharacterized protein</fullName>
    </submittedName>
</protein>
<accession>A0A2N1PS56</accession>
<dbReference type="Pfam" id="PF14559">
    <property type="entry name" value="TPR_19"/>
    <property type="match status" value="1"/>
</dbReference>
<dbReference type="SUPFAM" id="SSF48452">
    <property type="entry name" value="TPR-like"/>
    <property type="match status" value="1"/>
</dbReference>
<dbReference type="Proteomes" id="UP000233256">
    <property type="component" value="Unassembled WGS sequence"/>
</dbReference>
<organism evidence="1 2">
    <name type="scientific">Candidatus Wallbacteria bacterium HGW-Wallbacteria-1</name>
    <dbReference type="NCBI Taxonomy" id="2013854"/>
    <lineage>
        <taxon>Bacteria</taxon>
        <taxon>Candidatus Walliibacteriota</taxon>
    </lineage>
</organism>